<feature type="domain" description="Asn/Gln amidotransferase" evidence="5">
    <location>
        <begin position="28"/>
        <end position="84"/>
    </location>
</feature>
<dbReference type="SUPFAM" id="SSF89095">
    <property type="entry name" value="GatB/YqeY motif"/>
    <property type="match status" value="1"/>
</dbReference>
<proteinExistence type="predicted"/>
<dbReference type="KEGG" id="vg:22109747"/>
<evidence type="ECO:0000256" key="2">
    <source>
        <dbReference type="ARBA" id="ARBA00022741"/>
    </source>
</evidence>
<dbReference type="GO" id="GO:0005524">
    <property type="term" value="F:ATP binding"/>
    <property type="evidence" value="ECO:0007669"/>
    <property type="project" value="UniProtKB-KW"/>
</dbReference>
<dbReference type="Pfam" id="PF02637">
    <property type="entry name" value="GatB_Yqey"/>
    <property type="match status" value="1"/>
</dbReference>
<dbReference type="Gene3D" id="1.10.10.410">
    <property type="match status" value="1"/>
</dbReference>
<dbReference type="Proteomes" id="UP000204140">
    <property type="component" value="Segment"/>
</dbReference>
<keyword evidence="7" id="KW-1185">Reference proteome</keyword>
<protein>
    <submittedName>
        <fullName evidence="6">Putative glutamyl-tRNA amidotransferase subunit B</fullName>
    </submittedName>
</protein>
<evidence type="ECO:0000256" key="3">
    <source>
        <dbReference type="ARBA" id="ARBA00022840"/>
    </source>
</evidence>
<dbReference type="GeneID" id="22109747"/>
<reference evidence="6 7" key="1">
    <citation type="submission" date="2014-07" db="EMBL/GenBank/DDBJ databases">
        <title>Isolation and characterization of Rhizobium leguminosarum phages from western Canadian soils and complete genome sequences of rhizobiophages vB_RleS_L338C and vB_RleM_P10VF.</title>
        <authorList>
            <person name="Restrepo-Cordoba M."/>
            <person name="Halmillawewa A.P."/>
            <person name="Perry B."/>
            <person name="Hynes M.F."/>
            <person name="Yost C.K."/>
        </authorList>
    </citation>
    <scope>NUCLEOTIDE SEQUENCE [LARGE SCALE GENOMIC DNA]</scope>
</reference>
<keyword evidence="6" id="KW-0808">Transferase</keyword>
<gene>
    <name evidence="6" type="ORF">P10VF_198</name>
</gene>
<evidence type="ECO:0000259" key="5">
    <source>
        <dbReference type="Pfam" id="PF02637"/>
    </source>
</evidence>
<dbReference type="GO" id="GO:0016884">
    <property type="term" value="F:carbon-nitrogen ligase activity, with glutamine as amido-N-donor"/>
    <property type="evidence" value="ECO:0007669"/>
    <property type="project" value="InterPro"/>
</dbReference>
<evidence type="ECO:0000256" key="4">
    <source>
        <dbReference type="ARBA" id="ARBA00022917"/>
    </source>
</evidence>
<dbReference type="InterPro" id="IPR023168">
    <property type="entry name" value="GatB_Yqey_C_2"/>
</dbReference>
<accession>A0A076YQD0</accession>
<dbReference type="InterPro" id="IPR003789">
    <property type="entry name" value="Asn/Gln_tRNA_amidoTrase-B-like"/>
</dbReference>
<evidence type="ECO:0000313" key="6">
    <source>
        <dbReference type="EMBL" id="AIK68411.1"/>
    </source>
</evidence>
<keyword evidence="3" id="KW-0067">ATP-binding</keyword>
<dbReference type="EMBL" id="KM199770">
    <property type="protein sequence ID" value="AIK68411.1"/>
    <property type="molecule type" value="Genomic_DNA"/>
</dbReference>
<evidence type="ECO:0000256" key="1">
    <source>
        <dbReference type="ARBA" id="ARBA00022598"/>
    </source>
</evidence>
<organism evidence="6 7">
    <name type="scientific">Rhizobium phage vB_RleM_P10VF</name>
    <dbReference type="NCBI Taxonomy" id="1527770"/>
    <lineage>
        <taxon>Viruses</taxon>
        <taxon>Duplodnaviria</taxon>
        <taxon>Heunggongvirae</taxon>
        <taxon>Uroviricota</taxon>
        <taxon>Caudoviricetes</taxon>
        <taxon>Pootjesviridae</taxon>
        <taxon>Innesvirus</taxon>
        <taxon>Innesvirus P10VF</taxon>
    </lineage>
</organism>
<sequence length="88" mass="10016">MEPDGPLTGGLPFHSDETMMFACRYPTKEEISNQLDELIADNQDKAKAVFDKPQLIDWFVGQIMKKHGGKPDPNFVRRLAEDKLILEV</sequence>
<keyword evidence="2" id="KW-0547">Nucleotide-binding</keyword>
<dbReference type="GO" id="GO:0016740">
    <property type="term" value="F:transferase activity"/>
    <property type="evidence" value="ECO:0007669"/>
    <property type="project" value="UniProtKB-KW"/>
</dbReference>
<keyword evidence="1" id="KW-0436">Ligase</keyword>
<name>A0A076YQD0_9CAUD</name>
<evidence type="ECO:0000313" key="7">
    <source>
        <dbReference type="Proteomes" id="UP000204140"/>
    </source>
</evidence>
<dbReference type="RefSeq" id="YP_009099937.1">
    <property type="nucleotide sequence ID" value="NC_025429.1"/>
</dbReference>
<dbReference type="InterPro" id="IPR018027">
    <property type="entry name" value="Asn/Gln_amidotransferase"/>
</dbReference>
<keyword evidence="4" id="KW-0648">Protein biosynthesis</keyword>